<dbReference type="Proteomes" id="UP000036681">
    <property type="component" value="Unplaced"/>
</dbReference>
<name>A0A0M3I4B5_ASCLU</name>
<reference evidence="3" key="1">
    <citation type="submission" date="2017-02" db="UniProtKB">
        <authorList>
            <consortium name="WormBaseParasite"/>
        </authorList>
    </citation>
    <scope>IDENTIFICATION</scope>
</reference>
<dbReference type="WBParaSite" id="ALUE_0001159901-mRNA-1">
    <property type="protein sequence ID" value="ALUE_0001159901-mRNA-1"/>
    <property type="gene ID" value="ALUE_0001159901"/>
</dbReference>
<evidence type="ECO:0000313" key="3">
    <source>
        <dbReference type="WBParaSite" id="ALUE_0001159901-mRNA-1"/>
    </source>
</evidence>
<keyword evidence="2" id="KW-1185">Reference proteome</keyword>
<evidence type="ECO:0000256" key="1">
    <source>
        <dbReference type="SAM" id="SignalP"/>
    </source>
</evidence>
<accession>A0A0M3I4B5</accession>
<protein>
    <submittedName>
        <fullName evidence="3">Secreted protein</fullName>
    </submittedName>
</protein>
<dbReference type="AlphaFoldDB" id="A0A0M3I4B5"/>
<feature type="signal peptide" evidence="1">
    <location>
        <begin position="1"/>
        <end position="17"/>
    </location>
</feature>
<organism evidence="2 3">
    <name type="scientific">Ascaris lumbricoides</name>
    <name type="common">Giant roundworm</name>
    <dbReference type="NCBI Taxonomy" id="6252"/>
    <lineage>
        <taxon>Eukaryota</taxon>
        <taxon>Metazoa</taxon>
        <taxon>Ecdysozoa</taxon>
        <taxon>Nematoda</taxon>
        <taxon>Chromadorea</taxon>
        <taxon>Rhabditida</taxon>
        <taxon>Spirurina</taxon>
        <taxon>Ascaridomorpha</taxon>
        <taxon>Ascaridoidea</taxon>
        <taxon>Ascarididae</taxon>
        <taxon>Ascaris</taxon>
    </lineage>
</organism>
<keyword evidence="1" id="KW-0732">Signal</keyword>
<proteinExistence type="predicted"/>
<sequence>MVFYFTSLPSLLPAVLCEAFSPHNGRCALSDVLKVRLSSFALSYLRDRCDKWVIQYMQTLCGDDLKIYRTIGNPQIDLFEFQLDIKAFIE</sequence>
<feature type="chain" id="PRO_5005656986" evidence="1">
    <location>
        <begin position="18"/>
        <end position="90"/>
    </location>
</feature>
<evidence type="ECO:0000313" key="2">
    <source>
        <dbReference type="Proteomes" id="UP000036681"/>
    </source>
</evidence>